<dbReference type="Gene3D" id="1.10.260.40">
    <property type="entry name" value="lambda repressor-like DNA-binding domains"/>
    <property type="match status" value="1"/>
</dbReference>
<dbReference type="PROSITE" id="PS50943">
    <property type="entry name" value="HTH_CROC1"/>
    <property type="match status" value="1"/>
</dbReference>
<dbReference type="AlphaFoldDB" id="A0A2U3CVR4"/>
<name>A0A2U3CVR4_SULT2</name>
<dbReference type="InterPro" id="IPR010982">
    <property type="entry name" value="Lambda_DNA-bd_dom_sf"/>
</dbReference>
<dbReference type="PANTHER" id="PTHR46558">
    <property type="entry name" value="TRACRIPTIONAL REGULATORY PROTEIN-RELATED-RELATED"/>
    <property type="match status" value="1"/>
</dbReference>
<dbReference type="EMBL" id="MPDK01000061">
    <property type="protein sequence ID" value="PWI53143.1"/>
    <property type="molecule type" value="Genomic_DNA"/>
</dbReference>
<keyword evidence="1" id="KW-0238">DNA-binding</keyword>
<evidence type="ECO:0000313" key="3">
    <source>
        <dbReference type="EMBL" id="PWI53143.1"/>
    </source>
</evidence>
<keyword evidence="4" id="KW-1185">Reference proteome</keyword>
<dbReference type="SMART" id="SM00530">
    <property type="entry name" value="HTH_XRE"/>
    <property type="match status" value="1"/>
</dbReference>
<dbReference type="InterPro" id="IPR001387">
    <property type="entry name" value="Cro/C1-type_HTH"/>
</dbReference>
<dbReference type="RefSeq" id="WP_109431812.1">
    <property type="nucleotide sequence ID" value="NZ_MPDK01000061.1"/>
</dbReference>
<protein>
    <recommendedName>
        <fullName evidence="2">HTH cro/C1-type domain-containing protein</fullName>
    </recommendedName>
</protein>
<dbReference type="SUPFAM" id="SSF47413">
    <property type="entry name" value="lambda repressor-like DNA-binding domains"/>
    <property type="match status" value="1"/>
</dbReference>
<gene>
    <name evidence="3" type="ORF">BM613_13990</name>
</gene>
<dbReference type="PANTHER" id="PTHR46558:SF11">
    <property type="entry name" value="HTH-TYPE TRANSCRIPTIONAL REGULATOR XRE"/>
    <property type="match status" value="1"/>
</dbReference>
<evidence type="ECO:0000256" key="1">
    <source>
        <dbReference type="ARBA" id="ARBA00023125"/>
    </source>
</evidence>
<reference evidence="3 4" key="1">
    <citation type="submission" date="2016-11" db="EMBL/GenBank/DDBJ databases">
        <title>Comparative genomics of Acidibacillus ferroxidans species.</title>
        <authorList>
            <person name="Oliveira G."/>
            <person name="Nunes G."/>
            <person name="Oliveira R."/>
            <person name="Araujo F."/>
            <person name="Salim A."/>
            <person name="Scholte L."/>
            <person name="Morais D."/>
            <person name="Nancucheo I."/>
            <person name="Johnson D.B."/>
            <person name="Grail B."/>
            <person name="Bittencourt J."/>
            <person name="Valadares R."/>
        </authorList>
    </citation>
    <scope>NUCLEOTIDE SEQUENCE [LARGE SCALE GENOMIC DNA]</scope>
    <source>
        <strain evidence="3 4">Y002</strain>
    </source>
</reference>
<dbReference type="Proteomes" id="UP000245380">
    <property type="component" value="Unassembled WGS sequence"/>
</dbReference>
<proteinExistence type="predicted"/>
<dbReference type="OrthoDB" id="9801008at2"/>
<dbReference type="GO" id="GO:0003677">
    <property type="term" value="F:DNA binding"/>
    <property type="evidence" value="ECO:0007669"/>
    <property type="project" value="UniProtKB-KW"/>
</dbReference>
<dbReference type="Pfam" id="PF01381">
    <property type="entry name" value="HTH_3"/>
    <property type="match status" value="1"/>
</dbReference>
<sequence>MYNITSVLQKARSVKGLTQKQVADQVGITVRRYQRYEYNERNLSLEMAAKIAKILEISLYDLVPDSSRKNYFRKERI</sequence>
<organism evidence="3 4">
    <name type="scientific">Sulfoacidibacillus thermotolerans</name>
    <name type="common">Acidibacillus sulfuroxidans</name>
    <dbReference type="NCBI Taxonomy" id="1765684"/>
    <lineage>
        <taxon>Bacteria</taxon>
        <taxon>Bacillati</taxon>
        <taxon>Bacillota</taxon>
        <taxon>Bacilli</taxon>
        <taxon>Bacillales</taxon>
        <taxon>Alicyclobacillaceae</taxon>
        <taxon>Sulfoacidibacillus</taxon>
    </lineage>
</organism>
<feature type="domain" description="HTH cro/C1-type" evidence="2">
    <location>
        <begin position="8"/>
        <end position="62"/>
    </location>
</feature>
<evidence type="ECO:0000313" key="4">
    <source>
        <dbReference type="Proteomes" id="UP000245380"/>
    </source>
</evidence>
<accession>A0A2U3CVR4</accession>
<evidence type="ECO:0000259" key="2">
    <source>
        <dbReference type="PROSITE" id="PS50943"/>
    </source>
</evidence>
<dbReference type="CDD" id="cd00093">
    <property type="entry name" value="HTH_XRE"/>
    <property type="match status" value="1"/>
</dbReference>
<comment type="caution">
    <text evidence="3">The sequence shown here is derived from an EMBL/GenBank/DDBJ whole genome shotgun (WGS) entry which is preliminary data.</text>
</comment>